<gene>
    <name evidence="1" type="ORF">B296_00048998</name>
</gene>
<dbReference type="AlphaFoldDB" id="A0A426WZ23"/>
<organism evidence="1 2">
    <name type="scientific">Ensete ventricosum</name>
    <name type="common">Abyssinian banana</name>
    <name type="synonym">Musa ensete</name>
    <dbReference type="NCBI Taxonomy" id="4639"/>
    <lineage>
        <taxon>Eukaryota</taxon>
        <taxon>Viridiplantae</taxon>
        <taxon>Streptophyta</taxon>
        <taxon>Embryophyta</taxon>
        <taxon>Tracheophyta</taxon>
        <taxon>Spermatophyta</taxon>
        <taxon>Magnoliopsida</taxon>
        <taxon>Liliopsida</taxon>
        <taxon>Zingiberales</taxon>
        <taxon>Musaceae</taxon>
        <taxon>Ensete</taxon>
    </lineage>
</organism>
<accession>A0A426WZ23</accession>
<dbReference type="EMBL" id="AMZH03034298">
    <property type="protein sequence ID" value="RRT32022.1"/>
    <property type="molecule type" value="Genomic_DNA"/>
</dbReference>
<evidence type="ECO:0000313" key="1">
    <source>
        <dbReference type="EMBL" id="RRT32022.1"/>
    </source>
</evidence>
<reference evidence="1 2" key="1">
    <citation type="journal article" date="2014" name="Agronomy (Basel)">
        <title>A Draft Genome Sequence for Ensete ventricosum, the Drought-Tolerant Tree Against Hunger.</title>
        <authorList>
            <person name="Harrison J."/>
            <person name="Moore K.A."/>
            <person name="Paszkiewicz K."/>
            <person name="Jones T."/>
            <person name="Grant M."/>
            <person name="Ambacheew D."/>
            <person name="Muzemil S."/>
            <person name="Studholme D.J."/>
        </authorList>
    </citation>
    <scope>NUCLEOTIDE SEQUENCE [LARGE SCALE GENOMIC DNA]</scope>
</reference>
<name>A0A426WZ23_ENSVE</name>
<evidence type="ECO:0000313" key="2">
    <source>
        <dbReference type="Proteomes" id="UP000287651"/>
    </source>
</evidence>
<dbReference type="Proteomes" id="UP000287651">
    <property type="component" value="Unassembled WGS sequence"/>
</dbReference>
<protein>
    <submittedName>
        <fullName evidence="1">Uncharacterized protein</fullName>
    </submittedName>
</protein>
<sequence>MVRAVHLPPGRFTRQKLLLVTRILCQRLLATLVESKDFAPGLAKGCNAVSSKLSAMAVASHAAKNHGCMGNPSD</sequence>
<proteinExistence type="predicted"/>
<comment type="caution">
    <text evidence="1">The sequence shown here is derived from an EMBL/GenBank/DDBJ whole genome shotgun (WGS) entry which is preliminary data.</text>
</comment>